<gene>
    <name evidence="2" type="ORF">M9Y10_000059</name>
</gene>
<organism evidence="2 3">
    <name type="scientific">Tritrichomonas musculus</name>
    <dbReference type="NCBI Taxonomy" id="1915356"/>
    <lineage>
        <taxon>Eukaryota</taxon>
        <taxon>Metamonada</taxon>
        <taxon>Parabasalia</taxon>
        <taxon>Tritrichomonadida</taxon>
        <taxon>Tritrichomonadidae</taxon>
        <taxon>Tritrichomonas</taxon>
    </lineage>
</organism>
<protein>
    <submittedName>
        <fullName evidence="2">Uncharacterized protein</fullName>
    </submittedName>
</protein>
<evidence type="ECO:0000313" key="3">
    <source>
        <dbReference type="Proteomes" id="UP001470230"/>
    </source>
</evidence>
<keyword evidence="3" id="KW-1185">Reference proteome</keyword>
<accession>A0ABR2L480</accession>
<comment type="caution">
    <text evidence="2">The sequence shown here is derived from an EMBL/GenBank/DDBJ whole genome shotgun (WGS) entry which is preliminary data.</text>
</comment>
<sequence length="377" mass="44057">MDKESIEKIISEIVDQSIEQAALILNYDSIFNSSVISEIKNEKDLITKLSKLIHIFIEQLTSYQNKVNDIYLQKLQSSIFKIYPKAPKEIRHLLKWIPRKMAKEKQKIDNCQKNQIVNIQKTDIPTNNQTKEEILKQEIDQLKIKCSHITNSLNSIKENFEKNNEPNNYLDDIRQLKQANLELHENLANTKMQNKLLKSKITFLKKQQNIGKVSIQTQTLSQSTSNNAKNEVVNELEIPCNDKYDVLFSELKALRIEKERSDKKYISNVEYSSNLEEKLKKVQIERDSLQSKLNDLINLMNKKDEDFNKKKEKCEKLSQNCLRLETQIAKLKDKLNCQTEPFIPILPNNNLNFGDLDKSPDLKSVDIMINPFEIEFK</sequence>
<evidence type="ECO:0000313" key="2">
    <source>
        <dbReference type="EMBL" id="KAK8897831.1"/>
    </source>
</evidence>
<feature type="coiled-coil region" evidence="1">
    <location>
        <begin position="173"/>
        <end position="207"/>
    </location>
</feature>
<proteinExistence type="predicted"/>
<evidence type="ECO:0000256" key="1">
    <source>
        <dbReference type="SAM" id="Coils"/>
    </source>
</evidence>
<dbReference type="EMBL" id="JAPFFF010000001">
    <property type="protein sequence ID" value="KAK8897831.1"/>
    <property type="molecule type" value="Genomic_DNA"/>
</dbReference>
<feature type="coiled-coil region" evidence="1">
    <location>
        <begin position="272"/>
        <end position="334"/>
    </location>
</feature>
<reference evidence="2 3" key="1">
    <citation type="submission" date="2024-04" db="EMBL/GenBank/DDBJ databases">
        <title>Tritrichomonas musculus Genome.</title>
        <authorList>
            <person name="Alves-Ferreira E."/>
            <person name="Grigg M."/>
            <person name="Lorenzi H."/>
            <person name="Galac M."/>
        </authorList>
    </citation>
    <scope>NUCLEOTIDE SEQUENCE [LARGE SCALE GENOMIC DNA]</scope>
    <source>
        <strain evidence="2 3">EAF2021</strain>
    </source>
</reference>
<dbReference type="Proteomes" id="UP001470230">
    <property type="component" value="Unassembled WGS sequence"/>
</dbReference>
<keyword evidence="1" id="KW-0175">Coiled coil</keyword>
<name>A0ABR2L480_9EUKA</name>